<dbReference type="EMBL" id="CP058561">
    <property type="protein sequence ID" value="QUH27706.1"/>
    <property type="molecule type" value="Genomic_DNA"/>
</dbReference>
<dbReference type="KEGG" id="vgu:HYG85_01745"/>
<name>A0A8J8M7E7_9FIRM</name>
<evidence type="ECO:0000313" key="2">
    <source>
        <dbReference type="Proteomes" id="UP000677305"/>
    </source>
</evidence>
<evidence type="ECO:0000313" key="1">
    <source>
        <dbReference type="EMBL" id="QUH27706.1"/>
    </source>
</evidence>
<keyword evidence="2" id="KW-1185">Reference proteome</keyword>
<dbReference type="RefSeq" id="WP_212692023.1">
    <property type="nucleotide sequence ID" value="NZ_CP058561.1"/>
</dbReference>
<dbReference type="Pfam" id="PF18952">
    <property type="entry name" value="DUF5696"/>
    <property type="match status" value="1"/>
</dbReference>
<proteinExistence type="predicted"/>
<gene>
    <name evidence="1" type="ORF">HYG85_01745</name>
</gene>
<sequence length="624" mass="72157">MGKDVMVLQNNNVQIKYTTTDLDLIITSGRKEWRYDKSYNPYMEIKVNDENKKINFQEAQNISHTEYKTGLGEGIKSTYSYFIIKGQQLDIAFETLVWIDNTYGDVHFEFIPIREMKGMIRKVVWPGPFEFNKTGSDNYTVVPMMQGCIIPTNWKAKVEHIDDGRYYSRDAYMPWFGQIEEEKGYIAIAETPWDGGYDLDHEGTGHTYIAPYWEPSLGYISYNRKIVYRFLDECDYNTLCKIYREYIKQKGKFITLEEKNIRNANVAKLIGSPIIHTNIFTHIVEDSIYYDKENPDNNDQLTTFGTRTEQLKKLKEMGIDKAYVHLDGWGKMGYDNQHPDVLPPCEKAGGYKEMKELSDTCKSLDYIFATHDNYRDYYFDAETFDENQAVLNENGNVDMEATWAGGKQTYLCTTFAPYYVKRNFELLKNNGIELKGSYIDVFSVVELDECFHEKHKMSKKDCMDKRTECFNYVSSEGILTSSEEGCDWAIPHMNLVHHAPHALYPNIDTGRSRGIPVPLLNLVYHECIIIPWTLSKGGWGIPVPQDGFLYALLNGGVGYLSIEADKEEIERNKIVCQLSNRVAMCEMVSHEFLDETCNKQKTVFSDGTFVEVDFDNDQYKIGNL</sequence>
<dbReference type="InterPro" id="IPR043751">
    <property type="entry name" value="DUF5696"/>
</dbReference>
<dbReference type="AlphaFoldDB" id="A0A8J8M7E7"/>
<accession>A0A8J8M7E7</accession>
<organism evidence="1 2">
    <name type="scientific">Vallitalea guaymasensis</name>
    <dbReference type="NCBI Taxonomy" id="1185412"/>
    <lineage>
        <taxon>Bacteria</taxon>
        <taxon>Bacillati</taxon>
        <taxon>Bacillota</taxon>
        <taxon>Clostridia</taxon>
        <taxon>Lachnospirales</taxon>
        <taxon>Vallitaleaceae</taxon>
        <taxon>Vallitalea</taxon>
    </lineage>
</organism>
<dbReference type="Proteomes" id="UP000677305">
    <property type="component" value="Chromosome"/>
</dbReference>
<reference evidence="1 2" key="1">
    <citation type="submission" date="2020-07" db="EMBL/GenBank/DDBJ databases">
        <title>Vallitalea guaymasensis genome.</title>
        <authorList>
            <person name="Postec A."/>
        </authorList>
    </citation>
    <scope>NUCLEOTIDE SEQUENCE [LARGE SCALE GENOMIC DNA]</scope>
    <source>
        <strain evidence="1 2">Ra1766G1</strain>
    </source>
</reference>
<dbReference type="Gene3D" id="3.20.20.80">
    <property type="entry name" value="Glycosidases"/>
    <property type="match status" value="1"/>
</dbReference>
<protein>
    <submittedName>
        <fullName evidence="1">Uncharacterized protein</fullName>
    </submittedName>
</protein>